<dbReference type="PRINTS" id="PR01100">
    <property type="entry name" value="SHIKIMTKNASE"/>
</dbReference>
<comment type="function">
    <text evidence="11">Catalyzes the specific phosphorylation of the 3-hydroxyl group of shikimic acid using ATP as a cosubstrate.</text>
</comment>
<evidence type="ECO:0000313" key="13">
    <source>
        <dbReference type="EMBL" id="SDL40463.1"/>
    </source>
</evidence>
<accession>A0A1G9JU90</accession>
<sequence>MQGFPNVFLVGPMGAGKSTIGRLLAAELQRDFVDSDHEIQARCGADIPWIFDVEGESGFREREALMVDELTRRASIVLATGGGAVMREVNRRALRERGTVVYLYTTVEQQLRRTAKDRNRPLLRNKDPEAVLRGLFEVRDPLYRATADLVVRTDRRGPRAVVNEILRRVQRLVDPLQTKA</sequence>
<gene>
    <name evidence="11" type="primary">aroK</name>
    <name evidence="13" type="ORF">SAMN05661010_01605</name>
</gene>
<keyword evidence="4 11" id="KW-0028">Amino-acid biosynthesis</keyword>
<feature type="binding site" evidence="11">
    <location>
        <position position="120"/>
    </location>
    <ligand>
        <name>ATP</name>
        <dbReference type="ChEBI" id="CHEBI:30616"/>
    </ligand>
</feature>
<dbReference type="InterPro" id="IPR003593">
    <property type="entry name" value="AAA+_ATPase"/>
</dbReference>
<keyword evidence="5 11" id="KW-0808">Transferase</keyword>
<keyword evidence="11" id="KW-0460">Magnesium</keyword>
<evidence type="ECO:0000256" key="8">
    <source>
        <dbReference type="ARBA" id="ARBA00022840"/>
    </source>
</evidence>
<dbReference type="Pfam" id="PF01202">
    <property type="entry name" value="SKI"/>
    <property type="match status" value="1"/>
</dbReference>
<comment type="pathway">
    <text evidence="1 11">Metabolic intermediate biosynthesis; chorismate biosynthesis; chorismate from D-erythrose 4-phosphate and phosphoenolpyruvate: step 5/7.</text>
</comment>
<feature type="binding site" evidence="11">
    <location>
        <position position="139"/>
    </location>
    <ligand>
        <name>substrate</name>
    </ligand>
</feature>
<evidence type="ECO:0000256" key="2">
    <source>
        <dbReference type="ARBA" id="ARBA00006997"/>
    </source>
</evidence>
<evidence type="ECO:0000256" key="4">
    <source>
        <dbReference type="ARBA" id="ARBA00022605"/>
    </source>
</evidence>
<name>A0A1G9JU90_9GAMM</name>
<evidence type="ECO:0000256" key="5">
    <source>
        <dbReference type="ARBA" id="ARBA00022679"/>
    </source>
</evidence>
<comment type="cofactor">
    <cofactor evidence="11">
        <name>Mg(2+)</name>
        <dbReference type="ChEBI" id="CHEBI:18420"/>
    </cofactor>
    <text evidence="11">Binds 1 Mg(2+) ion per subunit.</text>
</comment>
<dbReference type="Gene3D" id="3.40.50.300">
    <property type="entry name" value="P-loop containing nucleotide triphosphate hydrolases"/>
    <property type="match status" value="1"/>
</dbReference>
<organism evidence="13 14">
    <name type="scientific">Modicisalibacter muralis</name>
    <dbReference type="NCBI Taxonomy" id="119000"/>
    <lineage>
        <taxon>Bacteria</taxon>
        <taxon>Pseudomonadati</taxon>
        <taxon>Pseudomonadota</taxon>
        <taxon>Gammaproteobacteria</taxon>
        <taxon>Oceanospirillales</taxon>
        <taxon>Halomonadaceae</taxon>
        <taxon>Modicisalibacter</taxon>
    </lineage>
</organism>
<dbReference type="InterPro" id="IPR027417">
    <property type="entry name" value="P-loop_NTPase"/>
</dbReference>
<keyword evidence="11" id="KW-0963">Cytoplasm</keyword>
<dbReference type="EMBL" id="FNGI01000003">
    <property type="protein sequence ID" value="SDL40463.1"/>
    <property type="molecule type" value="Genomic_DNA"/>
</dbReference>
<dbReference type="PANTHER" id="PTHR21087">
    <property type="entry name" value="SHIKIMATE KINASE"/>
    <property type="match status" value="1"/>
</dbReference>
<dbReference type="GO" id="GO:0009073">
    <property type="term" value="P:aromatic amino acid family biosynthetic process"/>
    <property type="evidence" value="ECO:0007669"/>
    <property type="project" value="UniProtKB-KW"/>
</dbReference>
<evidence type="ECO:0000259" key="12">
    <source>
        <dbReference type="SMART" id="SM00382"/>
    </source>
</evidence>
<feature type="binding site" evidence="11">
    <location>
        <position position="60"/>
    </location>
    <ligand>
        <name>substrate</name>
    </ligand>
</feature>
<feature type="binding site" evidence="11">
    <location>
        <position position="82"/>
    </location>
    <ligand>
        <name>substrate</name>
    </ligand>
</feature>
<keyword evidence="9 11" id="KW-0057">Aromatic amino acid biosynthesis</keyword>
<comment type="catalytic activity">
    <reaction evidence="10 11">
        <text>shikimate + ATP = 3-phosphoshikimate + ADP + H(+)</text>
        <dbReference type="Rhea" id="RHEA:13121"/>
        <dbReference type="ChEBI" id="CHEBI:15378"/>
        <dbReference type="ChEBI" id="CHEBI:30616"/>
        <dbReference type="ChEBI" id="CHEBI:36208"/>
        <dbReference type="ChEBI" id="CHEBI:145989"/>
        <dbReference type="ChEBI" id="CHEBI:456216"/>
        <dbReference type="EC" id="2.7.1.71"/>
    </reaction>
</comment>
<keyword evidence="6 11" id="KW-0547">Nucleotide-binding</keyword>
<evidence type="ECO:0000256" key="3">
    <source>
        <dbReference type="ARBA" id="ARBA00012154"/>
    </source>
</evidence>
<keyword evidence="7 11" id="KW-0418">Kinase</keyword>
<dbReference type="CDD" id="cd00464">
    <property type="entry name" value="SK"/>
    <property type="match status" value="1"/>
</dbReference>
<evidence type="ECO:0000256" key="9">
    <source>
        <dbReference type="ARBA" id="ARBA00023141"/>
    </source>
</evidence>
<protein>
    <recommendedName>
        <fullName evidence="3 11">Shikimate kinase</fullName>
        <shortName evidence="11">SK</shortName>
        <ecNumber evidence="3 11">2.7.1.71</ecNumber>
    </recommendedName>
</protein>
<evidence type="ECO:0000256" key="11">
    <source>
        <dbReference type="HAMAP-Rule" id="MF_00109"/>
    </source>
</evidence>
<proteinExistence type="inferred from homology"/>
<dbReference type="PANTHER" id="PTHR21087:SF16">
    <property type="entry name" value="SHIKIMATE KINASE 1, CHLOROPLASTIC"/>
    <property type="match status" value="1"/>
</dbReference>
<dbReference type="SMART" id="SM00382">
    <property type="entry name" value="AAA"/>
    <property type="match status" value="1"/>
</dbReference>
<dbReference type="GO" id="GO:0009423">
    <property type="term" value="P:chorismate biosynthetic process"/>
    <property type="evidence" value="ECO:0007669"/>
    <property type="project" value="UniProtKB-UniRule"/>
</dbReference>
<feature type="binding site" evidence="11">
    <location>
        <position position="156"/>
    </location>
    <ligand>
        <name>ATP</name>
        <dbReference type="ChEBI" id="CHEBI:30616"/>
    </ligand>
</feature>
<evidence type="ECO:0000256" key="1">
    <source>
        <dbReference type="ARBA" id="ARBA00004842"/>
    </source>
</evidence>
<comment type="subcellular location">
    <subcellularLocation>
        <location evidence="11">Cytoplasm</location>
    </subcellularLocation>
</comment>
<reference evidence="13 14" key="1">
    <citation type="submission" date="2016-10" db="EMBL/GenBank/DDBJ databases">
        <authorList>
            <person name="de Groot N.N."/>
        </authorList>
    </citation>
    <scope>NUCLEOTIDE SEQUENCE [LARGE SCALE GENOMIC DNA]</scope>
    <source>
        <strain evidence="13 14">DSM 14789</strain>
    </source>
</reference>
<comment type="similarity">
    <text evidence="2 11">Belongs to the shikimate kinase family.</text>
</comment>
<evidence type="ECO:0000256" key="6">
    <source>
        <dbReference type="ARBA" id="ARBA00022741"/>
    </source>
</evidence>
<dbReference type="AlphaFoldDB" id="A0A1G9JU90"/>
<dbReference type="RefSeq" id="WP_089727329.1">
    <property type="nucleotide sequence ID" value="NZ_FNGI01000003.1"/>
</dbReference>
<dbReference type="EC" id="2.7.1.71" evidence="3 11"/>
<dbReference type="PROSITE" id="PS01128">
    <property type="entry name" value="SHIKIMATE_KINASE"/>
    <property type="match status" value="1"/>
</dbReference>
<evidence type="ECO:0000313" key="14">
    <source>
        <dbReference type="Proteomes" id="UP000198654"/>
    </source>
</evidence>
<dbReference type="GO" id="GO:0005829">
    <property type="term" value="C:cytosol"/>
    <property type="evidence" value="ECO:0007669"/>
    <property type="project" value="TreeGrafter"/>
</dbReference>
<dbReference type="Proteomes" id="UP000198654">
    <property type="component" value="Unassembled WGS sequence"/>
</dbReference>
<keyword evidence="14" id="KW-1185">Reference proteome</keyword>
<dbReference type="InterPro" id="IPR023000">
    <property type="entry name" value="Shikimate_kinase_CS"/>
</dbReference>
<dbReference type="HAMAP" id="MF_00109">
    <property type="entry name" value="Shikimate_kinase"/>
    <property type="match status" value="1"/>
</dbReference>
<feature type="domain" description="AAA+ ATPase" evidence="12">
    <location>
        <begin position="3"/>
        <end position="176"/>
    </location>
</feature>
<dbReference type="GO" id="GO:0008652">
    <property type="term" value="P:amino acid biosynthetic process"/>
    <property type="evidence" value="ECO:0007669"/>
    <property type="project" value="UniProtKB-KW"/>
</dbReference>
<feature type="binding site" evidence="11">
    <location>
        <position position="36"/>
    </location>
    <ligand>
        <name>substrate</name>
    </ligand>
</feature>
<dbReference type="STRING" id="119000.SAMN05661010_01605"/>
<dbReference type="GO" id="GO:0000287">
    <property type="term" value="F:magnesium ion binding"/>
    <property type="evidence" value="ECO:0007669"/>
    <property type="project" value="UniProtKB-UniRule"/>
</dbReference>
<keyword evidence="11" id="KW-0479">Metal-binding</keyword>
<feature type="binding site" evidence="11">
    <location>
        <position position="18"/>
    </location>
    <ligand>
        <name>Mg(2+)</name>
        <dbReference type="ChEBI" id="CHEBI:18420"/>
    </ligand>
</feature>
<dbReference type="UniPathway" id="UPA00053">
    <property type="reaction ID" value="UER00088"/>
</dbReference>
<dbReference type="NCBIfam" id="NF003456">
    <property type="entry name" value="PRK05057.1"/>
    <property type="match status" value="1"/>
</dbReference>
<feature type="binding site" evidence="11">
    <location>
        <begin position="14"/>
        <end position="19"/>
    </location>
    <ligand>
        <name>ATP</name>
        <dbReference type="ChEBI" id="CHEBI:30616"/>
    </ligand>
</feature>
<dbReference type="OrthoDB" id="9800332at2"/>
<comment type="subunit">
    <text evidence="11">Monomer.</text>
</comment>
<dbReference type="SUPFAM" id="SSF52540">
    <property type="entry name" value="P-loop containing nucleoside triphosphate hydrolases"/>
    <property type="match status" value="1"/>
</dbReference>
<dbReference type="InterPro" id="IPR000623">
    <property type="entry name" value="Shikimate_kinase/TSH1"/>
</dbReference>
<evidence type="ECO:0000256" key="7">
    <source>
        <dbReference type="ARBA" id="ARBA00022777"/>
    </source>
</evidence>
<evidence type="ECO:0000256" key="10">
    <source>
        <dbReference type="ARBA" id="ARBA00048567"/>
    </source>
</evidence>
<dbReference type="GO" id="GO:0004765">
    <property type="term" value="F:shikimate kinase activity"/>
    <property type="evidence" value="ECO:0007669"/>
    <property type="project" value="UniProtKB-UniRule"/>
</dbReference>
<keyword evidence="8 11" id="KW-0067">ATP-binding</keyword>
<dbReference type="InterPro" id="IPR031322">
    <property type="entry name" value="Shikimate/glucono_kinase"/>
</dbReference>
<dbReference type="GO" id="GO:0005524">
    <property type="term" value="F:ATP binding"/>
    <property type="evidence" value="ECO:0007669"/>
    <property type="project" value="UniProtKB-UniRule"/>
</dbReference>